<dbReference type="OrthoDB" id="3251949at2759"/>
<keyword evidence="1" id="KW-0472">Membrane</keyword>
<keyword evidence="1" id="KW-0812">Transmembrane</keyword>
<dbReference type="EMBL" id="NHTK01001087">
    <property type="protein sequence ID" value="PPR03246.1"/>
    <property type="molecule type" value="Genomic_DNA"/>
</dbReference>
<gene>
    <name evidence="2" type="ORF">CVT24_012823</name>
</gene>
<keyword evidence="3" id="KW-1185">Reference proteome</keyword>
<comment type="caution">
    <text evidence="2">The sequence shown here is derived from an EMBL/GenBank/DDBJ whole genome shotgun (WGS) entry which is preliminary data.</text>
</comment>
<name>A0A409YJQ3_9AGAR</name>
<evidence type="ECO:0000256" key="1">
    <source>
        <dbReference type="SAM" id="Phobius"/>
    </source>
</evidence>
<feature type="transmembrane region" description="Helical" evidence="1">
    <location>
        <begin position="73"/>
        <end position="92"/>
    </location>
</feature>
<dbReference type="AlphaFoldDB" id="A0A409YJQ3"/>
<protein>
    <submittedName>
        <fullName evidence="2">Uncharacterized protein</fullName>
    </submittedName>
</protein>
<evidence type="ECO:0000313" key="2">
    <source>
        <dbReference type="EMBL" id="PPR03246.1"/>
    </source>
</evidence>
<keyword evidence="1" id="KW-1133">Transmembrane helix</keyword>
<evidence type="ECO:0000313" key="3">
    <source>
        <dbReference type="Proteomes" id="UP000284842"/>
    </source>
</evidence>
<dbReference type="Proteomes" id="UP000284842">
    <property type="component" value="Unassembled WGS sequence"/>
</dbReference>
<dbReference type="InParanoid" id="A0A409YJQ3"/>
<organism evidence="2 3">
    <name type="scientific">Panaeolus cyanescens</name>
    <dbReference type="NCBI Taxonomy" id="181874"/>
    <lineage>
        <taxon>Eukaryota</taxon>
        <taxon>Fungi</taxon>
        <taxon>Dikarya</taxon>
        <taxon>Basidiomycota</taxon>
        <taxon>Agaricomycotina</taxon>
        <taxon>Agaricomycetes</taxon>
        <taxon>Agaricomycetidae</taxon>
        <taxon>Agaricales</taxon>
        <taxon>Agaricineae</taxon>
        <taxon>Galeropsidaceae</taxon>
        <taxon>Panaeolus</taxon>
    </lineage>
</organism>
<accession>A0A409YJQ3</accession>
<reference evidence="2 3" key="1">
    <citation type="journal article" date="2018" name="Evol. Lett.">
        <title>Horizontal gene cluster transfer increased hallucinogenic mushroom diversity.</title>
        <authorList>
            <person name="Reynolds H.T."/>
            <person name="Vijayakumar V."/>
            <person name="Gluck-Thaler E."/>
            <person name="Korotkin H.B."/>
            <person name="Matheny P.B."/>
            <person name="Slot J.C."/>
        </authorList>
    </citation>
    <scope>NUCLEOTIDE SEQUENCE [LARGE SCALE GENOMIC DNA]</scope>
    <source>
        <strain evidence="2 3">2629</strain>
    </source>
</reference>
<sequence length="108" mass="12781">MLEDYKVWRTLIQHKLWSTSPIEWSDLFLNGCICWLCEGFYIRRCWKVRTQPFLLLTSSATDRHSQMMDRNSWILLPLSILSVLIMGANLYLQGSGNGYRISFIGRYR</sequence>
<proteinExistence type="predicted"/>
<dbReference type="STRING" id="181874.A0A409YJQ3"/>